<evidence type="ECO:0000313" key="2">
    <source>
        <dbReference type="EMBL" id="SEU08364.1"/>
    </source>
</evidence>
<dbReference type="EMBL" id="FOIM01000029">
    <property type="protein sequence ID" value="SEU08364.1"/>
    <property type="molecule type" value="Genomic_DNA"/>
</dbReference>
<keyword evidence="1" id="KW-1133">Transmembrane helix</keyword>
<keyword evidence="3" id="KW-1185">Reference proteome</keyword>
<protein>
    <submittedName>
        <fullName evidence="2">Uncharacterized protein</fullName>
    </submittedName>
</protein>
<feature type="transmembrane region" description="Helical" evidence="1">
    <location>
        <begin position="208"/>
        <end position="229"/>
    </location>
</feature>
<keyword evidence="1" id="KW-0472">Membrane</keyword>
<feature type="transmembrane region" description="Helical" evidence="1">
    <location>
        <begin position="52"/>
        <end position="72"/>
    </location>
</feature>
<dbReference type="AlphaFoldDB" id="A0A1I0JGE1"/>
<feature type="transmembrane region" description="Helical" evidence="1">
    <location>
        <begin position="121"/>
        <end position="149"/>
    </location>
</feature>
<dbReference type="RefSeq" id="WP_092368812.1">
    <property type="nucleotide sequence ID" value="NZ_CABJCG010000002.1"/>
</dbReference>
<feature type="transmembrane region" description="Helical" evidence="1">
    <location>
        <begin position="20"/>
        <end position="45"/>
    </location>
</feature>
<proteinExistence type="predicted"/>
<reference evidence="3" key="1">
    <citation type="submission" date="2016-10" db="EMBL/GenBank/DDBJ databases">
        <authorList>
            <person name="Varghese N."/>
            <person name="Submissions S."/>
        </authorList>
    </citation>
    <scope>NUCLEOTIDE SEQUENCE [LARGE SCALE GENOMIC DNA]</scope>
    <source>
        <strain evidence="3">NLAE-zl-G277</strain>
    </source>
</reference>
<dbReference type="Proteomes" id="UP000198508">
    <property type="component" value="Unassembled WGS sequence"/>
</dbReference>
<keyword evidence="1" id="KW-0812">Transmembrane</keyword>
<name>A0A1I0JGE1_9FIRM</name>
<evidence type="ECO:0000313" key="3">
    <source>
        <dbReference type="Proteomes" id="UP000198508"/>
    </source>
</evidence>
<evidence type="ECO:0000256" key="1">
    <source>
        <dbReference type="SAM" id="Phobius"/>
    </source>
</evidence>
<accession>A0A1I0JGE1</accession>
<sequence length="238" mass="25822">MSNEKMSKDQMFEKSYMPFAIRWGKISCIISMLIVYLPALALIVFYDARPDVGVLITGIVGIVSAYSAWYFVDPITLFPILGTPGMYMTYVSGNSKEIRGPSALQAMDAAEVEAGTPEGTVVSAIGIAISVLISLTVMTLVAIAGNFLLHALPEPVVTSLKYLLPSLFGALAMQRVVLNPKVASVGVPLAFITFFLKKKGFFSFLPLGGGYAPLMICVFACMFLSKAMFLREHPELKK</sequence>
<gene>
    <name evidence="2" type="ORF">SAMN05216313_12910</name>
</gene>
<dbReference type="STRING" id="460384.SAMN05216313_12910"/>
<organism evidence="2 3">
    <name type="scientific">Enterocloster lavalensis</name>
    <dbReference type="NCBI Taxonomy" id="460384"/>
    <lineage>
        <taxon>Bacteria</taxon>
        <taxon>Bacillati</taxon>
        <taxon>Bacillota</taxon>
        <taxon>Clostridia</taxon>
        <taxon>Lachnospirales</taxon>
        <taxon>Lachnospiraceae</taxon>
        <taxon>Enterocloster</taxon>
    </lineage>
</organism>